<dbReference type="Pfam" id="PF03781">
    <property type="entry name" value="FGE-sulfatase"/>
    <property type="match status" value="1"/>
</dbReference>
<proteinExistence type="predicted"/>
<comment type="caution">
    <text evidence="2">The sequence shown here is derived from an EMBL/GenBank/DDBJ whole genome shotgun (WGS) entry which is preliminary data.</text>
</comment>
<dbReference type="GO" id="GO:0120147">
    <property type="term" value="F:formylglycine-generating oxidase activity"/>
    <property type="evidence" value="ECO:0007669"/>
    <property type="project" value="TreeGrafter"/>
</dbReference>
<dbReference type="AlphaFoldDB" id="A0A4Q7NUV1"/>
<dbReference type="PANTHER" id="PTHR23150">
    <property type="entry name" value="SULFATASE MODIFYING FACTOR 1, 2"/>
    <property type="match status" value="1"/>
</dbReference>
<dbReference type="RefSeq" id="WP_130287675.1">
    <property type="nucleotide sequence ID" value="NZ_SGXE01000006.1"/>
</dbReference>
<name>A0A4Q7NUV1_9FLAO</name>
<organism evidence="2 3">
    <name type="scientific">Aquimarina brevivitae</name>
    <dbReference type="NCBI Taxonomy" id="323412"/>
    <lineage>
        <taxon>Bacteria</taxon>
        <taxon>Pseudomonadati</taxon>
        <taxon>Bacteroidota</taxon>
        <taxon>Flavobacteriia</taxon>
        <taxon>Flavobacteriales</taxon>
        <taxon>Flavobacteriaceae</taxon>
        <taxon>Aquimarina</taxon>
    </lineage>
</organism>
<keyword evidence="3" id="KW-1185">Reference proteome</keyword>
<dbReference type="InterPro" id="IPR051043">
    <property type="entry name" value="Sulfatase_Mod_Factor_Kinase"/>
</dbReference>
<dbReference type="EMBL" id="SGXE01000006">
    <property type="protein sequence ID" value="RZS90628.1"/>
    <property type="molecule type" value="Genomic_DNA"/>
</dbReference>
<sequence>MRVHALTVLFFFFTLAAVSQEQKDLFLETAYGVDMELIFVEGGSFEMGSPEEDPYHQYFHQRFNSCRERLTKKNVSDFYIAKFELTYDQYMKITDAYVDQHIPYRLMDTVAGQPAGYLSWWDAVRFCNRLSDLAGYKPYYIDDGDGGLLIDNSTKGYRLPTEAEWEYAAKGGVHNKPDKAYDIDAMSWYKNTGGKVSVVGQKAPNALGLYDMTGNVWEWVQDQFGPGGYYYGAYYMVKGGCYQSDAAFCRPAAKTGFLPKLRDMPLGVRVVKHIPIQ</sequence>
<dbReference type="OrthoDB" id="9768004at2"/>
<protein>
    <submittedName>
        <fullName evidence="2">Formylglycine-generating enzyme required for sulfatase activity</fullName>
    </submittedName>
</protein>
<gene>
    <name evidence="2" type="ORF">EV197_3157</name>
</gene>
<evidence type="ECO:0000259" key="1">
    <source>
        <dbReference type="Pfam" id="PF03781"/>
    </source>
</evidence>
<dbReference type="InterPro" id="IPR005532">
    <property type="entry name" value="SUMF_dom"/>
</dbReference>
<dbReference type="PANTHER" id="PTHR23150:SF19">
    <property type="entry name" value="FORMYLGLYCINE-GENERATING ENZYME"/>
    <property type="match status" value="1"/>
</dbReference>
<dbReference type="SUPFAM" id="SSF56436">
    <property type="entry name" value="C-type lectin-like"/>
    <property type="match status" value="1"/>
</dbReference>
<dbReference type="Proteomes" id="UP000292262">
    <property type="component" value="Unassembled WGS sequence"/>
</dbReference>
<dbReference type="InterPro" id="IPR016187">
    <property type="entry name" value="CTDL_fold"/>
</dbReference>
<dbReference type="Gene3D" id="3.90.1580.10">
    <property type="entry name" value="paralog of FGE (formylglycine-generating enzyme)"/>
    <property type="match status" value="1"/>
</dbReference>
<feature type="domain" description="Sulfatase-modifying factor enzyme-like" evidence="1">
    <location>
        <begin position="36"/>
        <end position="272"/>
    </location>
</feature>
<evidence type="ECO:0000313" key="2">
    <source>
        <dbReference type="EMBL" id="RZS90628.1"/>
    </source>
</evidence>
<dbReference type="InterPro" id="IPR042095">
    <property type="entry name" value="SUMF_sf"/>
</dbReference>
<evidence type="ECO:0000313" key="3">
    <source>
        <dbReference type="Proteomes" id="UP000292262"/>
    </source>
</evidence>
<reference evidence="2 3" key="1">
    <citation type="submission" date="2019-02" db="EMBL/GenBank/DDBJ databases">
        <title>Genomic Encyclopedia of Type Strains, Phase IV (KMG-IV): sequencing the most valuable type-strain genomes for metagenomic binning, comparative biology and taxonomic classification.</title>
        <authorList>
            <person name="Goeker M."/>
        </authorList>
    </citation>
    <scope>NUCLEOTIDE SEQUENCE [LARGE SCALE GENOMIC DNA]</scope>
    <source>
        <strain evidence="2 3">DSM 17196</strain>
    </source>
</reference>
<accession>A0A4Q7NUV1</accession>